<evidence type="ECO:0000256" key="1">
    <source>
        <dbReference type="SAM" id="SignalP"/>
    </source>
</evidence>
<organism evidence="2 3">
    <name type="scientific">Aeromicrobium terrae</name>
    <dbReference type="NCBI Taxonomy" id="2498846"/>
    <lineage>
        <taxon>Bacteria</taxon>
        <taxon>Bacillati</taxon>
        <taxon>Actinomycetota</taxon>
        <taxon>Actinomycetes</taxon>
        <taxon>Propionibacteriales</taxon>
        <taxon>Nocardioidaceae</taxon>
        <taxon>Aeromicrobium</taxon>
    </lineage>
</organism>
<evidence type="ECO:0000313" key="3">
    <source>
        <dbReference type="Proteomes" id="UP000321571"/>
    </source>
</evidence>
<reference evidence="2 3" key="1">
    <citation type="submission" date="2019-06" db="EMBL/GenBank/DDBJ databases">
        <title>Aeromicrobium sp. nov., isolated from a maize field.</title>
        <authorList>
            <person name="Lin S.-Y."/>
            <person name="Tsai C.-F."/>
            <person name="Young C.-C."/>
        </authorList>
    </citation>
    <scope>NUCLEOTIDE SEQUENCE [LARGE SCALE GENOMIC DNA]</scope>
    <source>
        <strain evidence="2 3">CC-CFT486</strain>
    </source>
</reference>
<evidence type="ECO:0008006" key="4">
    <source>
        <dbReference type="Google" id="ProtNLM"/>
    </source>
</evidence>
<dbReference type="Gene3D" id="2.60.40.2810">
    <property type="match status" value="1"/>
</dbReference>
<dbReference type="PROSITE" id="PS51318">
    <property type="entry name" value="TAT"/>
    <property type="match status" value="1"/>
</dbReference>
<dbReference type="AlphaFoldDB" id="A0A5C8NEM1"/>
<dbReference type="Proteomes" id="UP000321571">
    <property type="component" value="Unassembled WGS sequence"/>
</dbReference>
<dbReference type="SUPFAM" id="SSF49299">
    <property type="entry name" value="PKD domain"/>
    <property type="match status" value="1"/>
</dbReference>
<feature type="signal peptide" evidence="1">
    <location>
        <begin position="1"/>
        <end position="35"/>
    </location>
</feature>
<name>A0A5C8NEM1_9ACTN</name>
<sequence length="395" mass="40549">MSHPSPLRSRRLLSIGTAGAIAFAGAVLAATPASAADHVITPGQLDTSETRATGHNDFVPDGVHVWTEGATTTDKAAGYFAVDQDLADVGEPGMTSVRNGPGTTLLPGKQLVTDFDGNGTADGILVGEPTYASGAILYGDNWWLSNGSKQFVKDGAPSHGGGFGSDNNGTLDQWRDAFPNAHVMAYGWSVGSGVLADTTITSMTLGADTYTFVGTGAPIAPPISVSTAYRTPVLINLDAIDPDGGAVTYSITRADHGYARLARGSNVVSFRPSYGFAGDATFTYTARDDQGESTTSTVTVTVEKAASSMTLSGRNTYARGVAYVSGRVDSKGNPRGGVLTISEGGETVATYTLRGHSFRIRIGSGIAAGDHTYDVSFAGSATAGPASGSTTIVVR</sequence>
<accession>A0A5C8NEM1</accession>
<keyword evidence="1" id="KW-0732">Signal</keyword>
<dbReference type="Pfam" id="PF17963">
    <property type="entry name" value="Big_9"/>
    <property type="match status" value="1"/>
</dbReference>
<evidence type="ECO:0000313" key="2">
    <source>
        <dbReference type="EMBL" id="TXL56631.1"/>
    </source>
</evidence>
<dbReference type="EMBL" id="VDUX01000009">
    <property type="protein sequence ID" value="TXL56631.1"/>
    <property type="molecule type" value="Genomic_DNA"/>
</dbReference>
<gene>
    <name evidence="2" type="ORF">FHP06_15350</name>
</gene>
<dbReference type="InterPro" id="IPR006311">
    <property type="entry name" value="TAT_signal"/>
</dbReference>
<dbReference type="RefSeq" id="WP_147687703.1">
    <property type="nucleotide sequence ID" value="NZ_VDUX01000009.1"/>
</dbReference>
<proteinExistence type="predicted"/>
<keyword evidence="3" id="KW-1185">Reference proteome</keyword>
<dbReference type="OrthoDB" id="5184507at2"/>
<protein>
    <recommendedName>
        <fullName evidence="4">Cadherin-like domain-containing protein</fullName>
    </recommendedName>
</protein>
<feature type="chain" id="PRO_5022799288" description="Cadherin-like domain-containing protein" evidence="1">
    <location>
        <begin position="36"/>
        <end position="395"/>
    </location>
</feature>
<comment type="caution">
    <text evidence="2">The sequence shown here is derived from an EMBL/GenBank/DDBJ whole genome shotgun (WGS) entry which is preliminary data.</text>
</comment>
<dbReference type="InterPro" id="IPR035986">
    <property type="entry name" value="PKD_dom_sf"/>
</dbReference>